<accession>A0A0F9IR50</accession>
<gene>
    <name evidence="1" type="ORF">LCGC14_1912720</name>
</gene>
<protein>
    <submittedName>
        <fullName evidence="1">Uncharacterized protein</fullName>
    </submittedName>
</protein>
<feature type="non-terminal residue" evidence="1">
    <location>
        <position position="1"/>
    </location>
</feature>
<comment type="caution">
    <text evidence="1">The sequence shown here is derived from an EMBL/GenBank/DDBJ whole genome shotgun (WGS) entry which is preliminary data.</text>
</comment>
<name>A0A0F9IR50_9ZZZZ</name>
<organism evidence="1">
    <name type="scientific">marine sediment metagenome</name>
    <dbReference type="NCBI Taxonomy" id="412755"/>
    <lineage>
        <taxon>unclassified sequences</taxon>
        <taxon>metagenomes</taxon>
        <taxon>ecological metagenomes</taxon>
    </lineage>
</organism>
<reference evidence="1" key="1">
    <citation type="journal article" date="2015" name="Nature">
        <title>Complex archaea that bridge the gap between prokaryotes and eukaryotes.</title>
        <authorList>
            <person name="Spang A."/>
            <person name="Saw J.H."/>
            <person name="Jorgensen S.L."/>
            <person name="Zaremba-Niedzwiedzka K."/>
            <person name="Martijn J."/>
            <person name="Lind A.E."/>
            <person name="van Eijk R."/>
            <person name="Schleper C."/>
            <person name="Guy L."/>
            <person name="Ettema T.J."/>
        </authorList>
    </citation>
    <scope>NUCLEOTIDE SEQUENCE</scope>
</reference>
<dbReference type="AlphaFoldDB" id="A0A0F9IR50"/>
<dbReference type="EMBL" id="LAZR01020231">
    <property type="protein sequence ID" value="KKL89632.1"/>
    <property type="molecule type" value="Genomic_DNA"/>
</dbReference>
<proteinExistence type="predicted"/>
<evidence type="ECO:0000313" key="1">
    <source>
        <dbReference type="EMBL" id="KKL89632.1"/>
    </source>
</evidence>
<sequence length="27" mass="3123">RVKYIKLTEKGVALYNKLSEINDLISN</sequence>